<accession>A0A7D5EXQ8</accession>
<dbReference type="InterPro" id="IPR008964">
    <property type="entry name" value="Invasin/intimin_cell_adhesion"/>
</dbReference>
<dbReference type="GO" id="GO:0005576">
    <property type="term" value="C:extracellular region"/>
    <property type="evidence" value="ECO:0007669"/>
    <property type="project" value="UniProtKB-SubCell"/>
</dbReference>
<dbReference type="RefSeq" id="WP_178012869.1">
    <property type="nucleotide sequence ID" value="NZ_CP058316.1"/>
</dbReference>
<feature type="domain" description="F5/8 type C" evidence="5">
    <location>
        <begin position="1101"/>
        <end position="1239"/>
    </location>
</feature>
<evidence type="ECO:0000256" key="4">
    <source>
        <dbReference type="ARBA" id="ARBA00022729"/>
    </source>
</evidence>
<dbReference type="Proteomes" id="UP000509638">
    <property type="component" value="Chromosome"/>
</dbReference>
<dbReference type="InterPro" id="IPR008979">
    <property type="entry name" value="Galactose-bd-like_sf"/>
</dbReference>
<dbReference type="SUPFAM" id="SSF49785">
    <property type="entry name" value="Galactose-binding domain-like"/>
    <property type="match status" value="3"/>
</dbReference>
<dbReference type="Pfam" id="PF24517">
    <property type="entry name" value="CBM96"/>
    <property type="match status" value="2"/>
</dbReference>
<dbReference type="EMBL" id="CP058316">
    <property type="protein sequence ID" value="QLD12264.1"/>
    <property type="molecule type" value="Genomic_DNA"/>
</dbReference>
<keyword evidence="3" id="KW-0964">Secreted</keyword>
<organism evidence="6 7">
    <name type="scientific">Microbacterium oleivorans</name>
    <dbReference type="NCBI Taxonomy" id="273677"/>
    <lineage>
        <taxon>Bacteria</taxon>
        <taxon>Bacillati</taxon>
        <taxon>Actinomycetota</taxon>
        <taxon>Actinomycetes</taxon>
        <taxon>Micrococcales</taxon>
        <taxon>Microbacteriaceae</taxon>
        <taxon>Microbacterium</taxon>
    </lineage>
</organism>
<name>A0A7D5EXQ8_9MICO</name>
<dbReference type="PROSITE" id="PS50022">
    <property type="entry name" value="FA58C_3"/>
    <property type="match status" value="3"/>
</dbReference>
<dbReference type="InterPro" id="IPR055372">
    <property type="entry name" value="CBM96"/>
</dbReference>
<evidence type="ECO:0000313" key="7">
    <source>
        <dbReference type="Proteomes" id="UP000509638"/>
    </source>
</evidence>
<comment type="subcellular location">
    <subcellularLocation>
        <location evidence="1">Cell envelope</location>
    </subcellularLocation>
    <subcellularLocation>
        <location evidence="2">Secreted</location>
    </subcellularLocation>
</comment>
<dbReference type="InterPro" id="IPR012480">
    <property type="entry name" value="Hepar_II_III_C"/>
</dbReference>
<evidence type="ECO:0000256" key="2">
    <source>
        <dbReference type="ARBA" id="ARBA00004613"/>
    </source>
</evidence>
<dbReference type="SUPFAM" id="SSF48230">
    <property type="entry name" value="Chondroitin AC/alginate lyase"/>
    <property type="match status" value="1"/>
</dbReference>
<dbReference type="SUPFAM" id="SSF49373">
    <property type="entry name" value="Invasin/intimin cell-adhesion fragments"/>
    <property type="match status" value="1"/>
</dbReference>
<dbReference type="Gene3D" id="2.60.40.1080">
    <property type="match status" value="1"/>
</dbReference>
<proteinExistence type="predicted"/>
<reference evidence="6 7" key="1">
    <citation type="submission" date="2020-06" db="EMBL/GenBank/DDBJ databases">
        <authorList>
            <person name="Jo H."/>
        </authorList>
    </citation>
    <scope>NUCLEOTIDE SEQUENCE [LARGE SCALE GENOMIC DNA]</scope>
    <source>
        <strain evidence="6 7">I46</strain>
    </source>
</reference>
<dbReference type="Pfam" id="PF00754">
    <property type="entry name" value="F5_F8_type_C"/>
    <property type="match status" value="2"/>
</dbReference>
<dbReference type="PANTHER" id="PTHR38045">
    <property type="entry name" value="CHROMOSOME 1, WHOLE GENOME SHOTGUN SEQUENCE"/>
    <property type="match status" value="1"/>
</dbReference>
<protein>
    <submittedName>
        <fullName evidence="6">DNRLRE domain-containing protein</fullName>
    </submittedName>
</protein>
<evidence type="ECO:0000256" key="1">
    <source>
        <dbReference type="ARBA" id="ARBA00004196"/>
    </source>
</evidence>
<gene>
    <name evidence="6" type="ORF">HW566_11060</name>
</gene>
<evidence type="ECO:0000313" key="6">
    <source>
        <dbReference type="EMBL" id="QLD12264.1"/>
    </source>
</evidence>
<dbReference type="Pfam" id="PF07940">
    <property type="entry name" value="Hepar_II_III_C"/>
    <property type="match status" value="1"/>
</dbReference>
<dbReference type="GO" id="GO:0030313">
    <property type="term" value="C:cell envelope"/>
    <property type="evidence" value="ECO:0007669"/>
    <property type="project" value="UniProtKB-SubCell"/>
</dbReference>
<dbReference type="GO" id="GO:0016829">
    <property type="term" value="F:lyase activity"/>
    <property type="evidence" value="ECO:0007669"/>
    <property type="project" value="InterPro"/>
</dbReference>
<evidence type="ECO:0000256" key="3">
    <source>
        <dbReference type="ARBA" id="ARBA00022525"/>
    </source>
</evidence>
<dbReference type="InterPro" id="IPR000421">
    <property type="entry name" value="FA58C"/>
</dbReference>
<feature type="domain" description="F5/8 type C" evidence="5">
    <location>
        <begin position="1505"/>
        <end position="1644"/>
    </location>
</feature>
<feature type="domain" description="F5/8 type C" evidence="5">
    <location>
        <begin position="700"/>
        <end position="840"/>
    </location>
</feature>
<dbReference type="Gene3D" id="2.60.120.260">
    <property type="entry name" value="Galactose-binding domain-like"/>
    <property type="match status" value="3"/>
</dbReference>
<dbReference type="InterPro" id="IPR008929">
    <property type="entry name" value="Chondroitin_lyas"/>
</dbReference>
<dbReference type="PANTHER" id="PTHR38045:SF1">
    <property type="entry name" value="HEPARINASE II_III-LIKE PROTEIN"/>
    <property type="match status" value="1"/>
</dbReference>
<dbReference type="Gene3D" id="1.50.10.100">
    <property type="entry name" value="Chondroitin AC/alginate lyase"/>
    <property type="match status" value="1"/>
</dbReference>
<dbReference type="Gene3D" id="2.70.98.70">
    <property type="match status" value="1"/>
</dbReference>
<dbReference type="NCBIfam" id="NF033679">
    <property type="entry name" value="DNRLRE_dom"/>
    <property type="match status" value="2"/>
</dbReference>
<sequence length="1649" mass="174099">MVLVAVATLVVGTGVVTPEPADAAARTSVDVRASHPRLLVTDESAFADIKANSSTDSVTARLMKQVLSSADYQLTQPVVGYDFQDSTRMTTTAKALVDRAYSLSLAWRLTGDKKYMERLWSNLESAARFPNWNPGMFLDTAEIANAFAVSYDWGYSYWSESRRATLRNAILDKALRPALPLYSAPPGDPESWVTASHNRNVVVNSGLGLASLAIITEDTSGDARRVLDFAMDSIKNGLRGYLADGSYAEGPMYWEYATDYSTLFLNALSSSTGSTHGLVDIGGLTRSGAFVRDLMTPSGDYFTYASSDAVVYPAMGFSGLARLTGDRELEAVSAGMDTSRRAAQRLVWRDPTVAPITAPDQSRPRVAVYGDAGIATVRGDSVDAGATFAALRYGGDPTVGHRQSDAGDVMIAVGGITWAEQLGLDRTSYTALANGAPVSSRWSYYRNRIEGHNTLTLDRDSMNDYRDAPGGTLVSSGSGRFGAYAVADVSASRGAPVGTWLRGIRVLSSIRQVVLQDEVAVASGATARWSLHTSAGVEITQSGRSALLYKDGQRLLVELSAADSVRFRATPAVPSPISPSPTQDANTAITKLVADVPGGSRQSITVTMTLLPPTADPGSRVGEVRALEAWGSLPTQSTGLSRLTVDGAQVEDFSPERRSYTHYRDPALPQPIVGARDARGNAVAVAAVPGTPGSYLVGGSPNGDSGVLLSILPERTTITAASATATTRGSVGAVFDGNESTGWAATGAQHIDLTLRGSVELHRLDILWTANSTRRIDYRILVLSGTTWSTAASGSHRSVSGWSTNTFATPQSTSKIRIEVLGDPGGDRTSTIREVEVSGFRESPVPPNLAPGAWGVTVAPLPTSIATEEWIPLNATATGGAAGASFEAVSGDRTVVATEARAAIGVAPGTAPVGVYARVGDWEYPSQRAEVAVRPSHSLSIRATKDTFVEGGASSDRNFGRADRLDVKAASPATPPDGTRVRTSLIAFDLSGIDPERIASAVLVLTGSIADNASGDAVRVDAYQVDGMWTDKNATYQNRPSLGAPIGSMVTTRQRGESRLDLTAVLRELSHETLRDFDLALGGNVPADPTLMARFGSSESLDPPRIEVRLSPVSQAIEKSTASGTLRGTSAATYDNSISSGWAARGGASATWTLPQSTLIRTIRTDWSPDSSRKVTFRVRTSLDGNTWNDAGSFTYSGAAGSADYQLRYAYNARHVRLELISAVPTWQATLREVDLLSPGAAPAEVPTPLFADATVAAPPKLSVHQAGSITTRITDLLGTPVQNVAVTHRSDKPEIVSVNASGRVLAQAAGTATVTTTISQGTLSRTFTNMILVSRSDLVTVAPSADTFVEGGASANTVFGSRARLDVKAQSPGSPADGTRVRHAFLSFNLSGIDPLSITSATLSLNGALIDDPSIPEAVVHVYEVTDDWNETATTYTNRPGLGKLLTSFKITRESGAREIDLTGYLRQLSAAGMGTVAIGLGGSVPRTPESLLARFDSREAGEALAPKLVIQRAVTGIGIASTAATATSRGTAASTVDGNENTGWAADGDQSITWRLTQPSSVGSVRLLWTANNSRYVKYELLGSADGKQWTKLHDGDYRGASGWQTIYLPRPAAVSLIRMMVHGDPQGHRQTTLREIVVMSDATSTG</sequence>
<keyword evidence="4" id="KW-0732">Signal</keyword>
<evidence type="ECO:0000259" key="5">
    <source>
        <dbReference type="PROSITE" id="PS50022"/>
    </source>
</evidence>